<protein>
    <submittedName>
        <fullName evidence="2">Uncharacterized protein</fullName>
    </submittedName>
</protein>
<organism evidence="2 3">
    <name type="scientific">Cannabis sativa</name>
    <name type="common">Hemp</name>
    <name type="synonym">Marijuana</name>
    <dbReference type="NCBI Taxonomy" id="3483"/>
    <lineage>
        <taxon>Eukaryota</taxon>
        <taxon>Viridiplantae</taxon>
        <taxon>Streptophyta</taxon>
        <taxon>Embryophyta</taxon>
        <taxon>Tracheophyta</taxon>
        <taxon>Spermatophyta</taxon>
        <taxon>Magnoliopsida</taxon>
        <taxon>eudicotyledons</taxon>
        <taxon>Gunneridae</taxon>
        <taxon>Pentapetalae</taxon>
        <taxon>rosids</taxon>
        <taxon>fabids</taxon>
        <taxon>Rosales</taxon>
        <taxon>Cannabaceae</taxon>
        <taxon>Cannabis</taxon>
    </lineage>
</organism>
<comment type="caution">
    <text evidence="2">The sequence shown here is derived from an EMBL/GenBank/DDBJ whole genome shotgun (WGS) entry which is preliminary data.</text>
</comment>
<evidence type="ECO:0000313" key="3">
    <source>
        <dbReference type="Proteomes" id="UP000583929"/>
    </source>
</evidence>
<feature type="transmembrane region" description="Helical" evidence="1">
    <location>
        <begin position="95"/>
        <end position="114"/>
    </location>
</feature>
<accession>A0A7J6GHH6</accession>
<name>A0A7J6GHH6_CANSA</name>
<proteinExistence type="predicted"/>
<evidence type="ECO:0000256" key="1">
    <source>
        <dbReference type="SAM" id="Phobius"/>
    </source>
</evidence>
<gene>
    <name evidence="2" type="ORF">G4B88_011326</name>
</gene>
<keyword evidence="1" id="KW-0812">Transmembrane</keyword>
<keyword evidence="1" id="KW-0472">Membrane</keyword>
<keyword evidence="1" id="KW-1133">Transmembrane helix</keyword>
<reference evidence="2 3" key="1">
    <citation type="journal article" date="2020" name="bioRxiv">
        <title>Sequence and annotation of 42 cannabis genomes reveals extensive copy number variation in cannabinoid synthesis and pathogen resistance genes.</title>
        <authorList>
            <person name="Mckernan K.J."/>
            <person name="Helbert Y."/>
            <person name="Kane L.T."/>
            <person name="Ebling H."/>
            <person name="Zhang L."/>
            <person name="Liu B."/>
            <person name="Eaton Z."/>
            <person name="Mclaughlin S."/>
            <person name="Kingan S."/>
            <person name="Baybayan P."/>
            <person name="Concepcion G."/>
            <person name="Jordan M."/>
            <person name="Riva A."/>
            <person name="Barbazuk W."/>
            <person name="Harkins T."/>
        </authorList>
    </citation>
    <scope>NUCLEOTIDE SEQUENCE [LARGE SCALE GENOMIC DNA]</scope>
    <source>
        <strain evidence="3">cv. Jamaican Lion 4</strain>
        <tissue evidence="2">Leaf</tissue>
    </source>
</reference>
<evidence type="ECO:0000313" key="2">
    <source>
        <dbReference type="EMBL" id="KAF4382374.1"/>
    </source>
</evidence>
<dbReference type="EMBL" id="JAATIQ010000101">
    <property type="protein sequence ID" value="KAF4382374.1"/>
    <property type="molecule type" value="Genomic_DNA"/>
</dbReference>
<dbReference type="AlphaFoldDB" id="A0A7J6GHH6"/>
<dbReference type="Proteomes" id="UP000583929">
    <property type="component" value="Unassembled WGS sequence"/>
</dbReference>
<sequence>MFQIEFCRNIQPQSHLVKPSQKPSAKASPYPFLSRNCNSHQPSPKMAWRSAGSLSRSLISSARVSAQRSAPSLPRLRPPNVAAPPRRLSFSSPSIHYGFLLFGVLLLSLALGRIGMHAVSSADRCGCNLFNFSFGCQRAGFLRAVSWYLPSFLSRSLIVSLYLRDLGISIIKGDYIFWGSYGDQIILLGYSVFGLKL</sequence>
<keyword evidence="3" id="KW-1185">Reference proteome</keyword>